<dbReference type="AlphaFoldDB" id="A0A4Y6PTA9"/>
<accession>A0A5B8Y4C1</accession>
<dbReference type="Pfam" id="PF12706">
    <property type="entry name" value="Lactamase_B_2"/>
    <property type="match status" value="1"/>
</dbReference>
<feature type="domain" description="Metallo-beta-lactamase" evidence="1">
    <location>
        <begin position="11"/>
        <end position="97"/>
    </location>
</feature>
<evidence type="ECO:0000259" key="1">
    <source>
        <dbReference type="Pfam" id="PF12706"/>
    </source>
</evidence>
<dbReference type="InterPro" id="IPR036866">
    <property type="entry name" value="RibonucZ/Hydroxyglut_hydro"/>
</dbReference>
<dbReference type="Proteomes" id="UP000315995">
    <property type="component" value="Chromosome"/>
</dbReference>
<name>A0A4Y6PTA9_PERCE</name>
<dbReference type="RefSeq" id="WP_141198054.1">
    <property type="nucleotide sequence ID" value="NZ_CP041186.1"/>
</dbReference>
<keyword evidence="3" id="KW-1185">Reference proteome</keyword>
<organism evidence="2 3">
    <name type="scientific">Persicimonas caeni</name>
    <dbReference type="NCBI Taxonomy" id="2292766"/>
    <lineage>
        <taxon>Bacteria</taxon>
        <taxon>Deltaproteobacteria</taxon>
        <taxon>Bradymonadales</taxon>
        <taxon>Bradymonadaceae</taxon>
        <taxon>Persicimonas</taxon>
    </lineage>
</organism>
<sequence>MATWRISWLDLDHPSSNTAYRLDHEDGSLVFTGDVEIRQGCRERLVEFAAEADVLVMDAQYTNAEYPSRRGFGHSTPEDAVSVAADAGVARLFLTHHDPTHDDLMLAQMLAHARQFAGGKVQVDNARDGLEVEVGCGRPSKAARVR</sequence>
<reference evidence="2 3" key="1">
    <citation type="submission" date="2019-06" db="EMBL/GenBank/DDBJ databases">
        <title>Persicimonas caeni gen. nov., sp. nov., a predatory bacterium isolated from solar saltern.</title>
        <authorList>
            <person name="Wang S."/>
        </authorList>
    </citation>
    <scope>NUCLEOTIDE SEQUENCE [LARGE SCALE GENOMIC DNA]</scope>
    <source>
        <strain evidence="2 3">YN101</strain>
    </source>
</reference>
<gene>
    <name evidence="2" type="ORF">FIV42_12700</name>
</gene>
<dbReference type="OrthoDB" id="9803916at2"/>
<dbReference type="Gene3D" id="3.60.15.10">
    <property type="entry name" value="Ribonuclease Z/Hydroxyacylglutathione hydrolase-like"/>
    <property type="match status" value="1"/>
</dbReference>
<dbReference type="EMBL" id="CP041186">
    <property type="protein sequence ID" value="QDG51574.1"/>
    <property type="molecule type" value="Genomic_DNA"/>
</dbReference>
<proteinExistence type="predicted"/>
<evidence type="ECO:0000313" key="2">
    <source>
        <dbReference type="EMBL" id="QDG51574.1"/>
    </source>
</evidence>
<protein>
    <recommendedName>
        <fullName evidence="1">Metallo-beta-lactamase domain-containing protein</fullName>
    </recommendedName>
</protein>
<evidence type="ECO:0000313" key="3">
    <source>
        <dbReference type="Proteomes" id="UP000315995"/>
    </source>
</evidence>
<dbReference type="InterPro" id="IPR001279">
    <property type="entry name" value="Metallo-B-lactamas"/>
</dbReference>
<dbReference type="SUPFAM" id="SSF56281">
    <property type="entry name" value="Metallo-hydrolase/oxidoreductase"/>
    <property type="match status" value="1"/>
</dbReference>
<accession>A0A4Y6PTA9</accession>